<evidence type="ECO:0000313" key="3">
    <source>
        <dbReference type="Proteomes" id="UP000033684"/>
    </source>
</evidence>
<dbReference type="RefSeq" id="WP_045779756.1">
    <property type="nucleotide sequence ID" value="NZ_LAJX01000146.1"/>
</dbReference>
<name>A0A0F3IGP6_9GAMM</name>
<evidence type="ECO:0000256" key="1">
    <source>
        <dbReference type="SAM" id="SignalP"/>
    </source>
</evidence>
<feature type="signal peptide" evidence="1">
    <location>
        <begin position="1"/>
        <end position="26"/>
    </location>
</feature>
<dbReference type="Proteomes" id="UP000033684">
    <property type="component" value="Unassembled WGS sequence"/>
</dbReference>
<dbReference type="AlphaFoldDB" id="A0A0F3IGP6"/>
<accession>A0A0F3IGP6</accession>
<dbReference type="OrthoDB" id="277577at2"/>
<dbReference type="EMBL" id="LAJX01000146">
    <property type="protein sequence ID" value="KJV05975.1"/>
    <property type="molecule type" value="Genomic_DNA"/>
</dbReference>
<feature type="chain" id="PRO_5002462512" description="Transmembrane protein" evidence="1">
    <location>
        <begin position="27"/>
        <end position="188"/>
    </location>
</feature>
<evidence type="ECO:0000313" key="2">
    <source>
        <dbReference type="EMBL" id="KJV05975.1"/>
    </source>
</evidence>
<gene>
    <name evidence="2" type="ORF">VZ94_14355</name>
</gene>
<comment type="caution">
    <text evidence="2">The sequence shown here is derived from an EMBL/GenBank/DDBJ whole genome shotgun (WGS) entry which is preliminary data.</text>
</comment>
<protein>
    <recommendedName>
        <fullName evidence="4">Transmembrane protein</fullName>
    </recommendedName>
</protein>
<reference evidence="3" key="1">
    <citation type="submission" date="2015-03" db="EMBL/GenBank/DDBJ databases">
        <title>Draft genome sequence of a novel methanotroph (Sn10-6) isolated from flooded ricefield rhizosphere in India.</title>
        <authorList>
            <person name="Pandit P.S."/>
            <person name="Pore S.D."/>
            <person name="Arora P."/>
            <person name="Kapse N.G."/>
            <person name="Dhakephalkar P.K."/>
            <person name="Rahalkar M.C."/>
        </authorList>
    </citation>
    <scope>NUCLEOTIDE SEQUENCE [LARGE SCALE GENOMIC DNA]</scope>
    <source>
        <strain evidence="3">Sn10-6</strain>
    </source>
</reference>
<keyword evidence="3" id="KW-1185">Reference proteome</keyword>
<sequence length="188" mass="20547">MFSTLKALPGFTLALLMYLVAPTAYEQGLGEDTLKALYSYKFALFTDWPVTKLNDSNNTFGFCIIGRNPFGQAALDTIQDKPVKNKPIQIEVFNSGVLSEASLNHCHIAYISHSESQNLPTLLSRLHPLPILTISDISNFSAHGGMITLVKSGEHIQFQINPNAVNEAGLSISSKIIELATLVNTTPR</sequence>
<reference evidence="2 3" key="2">
    <citation type="journal article" date="2016" name="Microb. Ecol.">
        <title>Genome Characteristics of a Novel Type I Methanotroph (Sn10-6) Isolated from a Flooded Indian Rice Field.</title>
        <authorList>
            <person name="Rahalkar M.C."/>
            <person name="Pandit P.S."/>
            <person name="Dhakephalkar P.K."/>
            <person name="Pore S."/>
            <person name="Arora P."/>
            <person name="Kapse N."/>
        </authorList>
    </citation>
    <scope>NUCLEOTIDE SEQUENCE [LARGE SCALE GENOMIC DNA]</scope>
    <source>
        <strain evidence="2 3">Sn10-6</strain>
    </source>
</reference>
<organism evidence="2 3">
    <name type="scientific">Methylocucumis oryzae</name>
    <dbReference type="NCBI Taxonomy" id="1632867"/>
    <lineage>
        <taxon>Bacteria</taxon>
        <taxon>Pseudomonadati</taxon>
        <taxon>Pseudomonadota</taxon>
        <taxon>Gammaproteobacteria</taxon>
        <taxon>Methylococcales</taxon>
        <taxon>Methylococcaceae</taxon>
        <taxon>Methylocucumis</taxon>
    </lineage>
</organism>
<dbReference type="Pfam" id="PF13689">
    <property type="entry name" value="DUF4154"/>
    <property type="match status" value="1"/>
</dbReference>
<dbReference type="InterPro" id="IPR025293">
    <property type="entry name" value="YfiR/HmsC-like"/>
</dbReference>
<keyword evidence="1" id="KW-0732">Signal</keyword>
<proteinExistence type="predicted"/>
<evidence type="ECO:0008006" key="4">
    <source>
        <dbReference type="Google" id="ProtNLM"/>
    </source>
</evidence>